<accession>A0A9P5DRY8</accession>
<reference evidence="1" key="2">
    <citation type="submission" date="2020-02" db="EMBL/GenBank/DDBJ databases">
        <title>Identification and distribution of gene clusters putatively required for synthesis of sphingolipid metabolism inhibitors in phylogenetically diverse species of the filamentous fungus Fusarium.</title>
        <authorList>
            <person name="Kim H.-S."/>
            <person name="Busman M."/>
            <person name="Brown D.W."/>
            <person name="Divon H."/>
            <person name="Uhlig S."/>
            <person name="Proctor R.H."/>
        </authorList>
    </citation>
    <scope>NUCLEOTIDE SEQUENCE</scope>
    <source>
        <strain evidence="1">NRRL 25174</strain>
    </source>
</reference>
<reference evidence="1" key="1">
    <citation type="journal article" date="2017" name="Mycologia">
        <title>Fusarium algeriense, sp. nov., a novel toxigenic crown rot pathogen of durum wheat from Algeria is nested in the Fusarium burgessii species complex.</title>
        <authorList>
            <person name="Laraba I."/>
            <person name="Keddad A."/>
            <person name="Boureghda H."/>
            <person name="Abdallah N."/>
            <person name="Vaughan M.M."/>
            <person name="Proctor R.H."/>
            <person name="Busman M."/>
            <person name="O'Donnell K."/>
        </authorList>
    </citation>
    <scope>NUCLEOTIDE SEQUENCE</scope>
    <source>
        <strain evidence="1">NRRL 25174</strain>
    </source>
</reference>
<proteinExistence type="predicted"/>
<gene>
    <name evidence="1" type="ORF">FBEOM_13968</name>
</gene>
<evidence type="ECO:0000313" key="1">
    <source>
        <dbReference type="EMBL" id="KAF4332248.1"/>
    </source>
</evidence>
<protein>
    <submittedName>
        <fullName evidence="1">Thioesterase superfamily</fullName>
    </submittedName>
</protein>
<dbReference type="OrthoDB" id="506431at2759"/>
<keyword evidence="2" id="KW-1185">Reference proteome</keyword>
<dbReference type="AlphaFoldDB" id="A0A9P5DRY8"/>
<comment type="caution">
    <text evidence="1">The sequence shown here is derived from an EMBL/GenBank/DDBJ whole genome shotgun (WGS) entry which is preliminary data.</text>
</comment>
<name>A0A9P5DRY8_9HYPO</name>
<sequence>MSGPKIIPGAEQELKHFMDISWCPYQFQHRNAVLVPRLDGKQDGRGRTGKLFSQTLNSSSTISHCIVLFHDPSIAPDPNPGAKKRWLPVETCSVFYALGDGVCGFGDICHGGV</sequence>
<dbReference type="EMBL" id="PVQB02001124">
    <property type="protein sequence ID" value="KAF4332248.1"/>
    <property type="molecule type" value="Genomic_DNA"/>
</dbReference>
<dbReference type="Proteomes" id="UP000730481">
    <property type="component" value="Unassembled WGS sequence"/>
</dbReference>
<organism evidence="1 2">
    <name type="scientific">Fusarium beomiforme</name>
    <dbReference type="NCBI Taxonomy" id="44412"/>
    <lineage>
        <taxon>Eukaryota</taxon>
        <taxon>Fungi</taxon>
        <taxon>Dikarya</taxon>
        <taxon>Ascomycota</taxon>
        <taxon>Pezizomycotina</taxon>
        <taxon>Sordariomycetes</taxon>
        <taxon>Hypocreomycetidae</taxon>
        <taxon>Hypocreales</taxon>
        <taxon>Nectriaceae</taxon>
        <taxon>Fusarium</taxon>
        <taxon>Fusarium burgessii species complex</taxon>
    </lineage>
</organism>
<evidence type="ECO:0000313" key="2">
    <source>
        <dbReference type="Proteomes" id="UP000730481"/>
    </source>
</evidence>